<dbReference type="Pfam" id="PF20669">
    <property type="entry name" value="Exo70_N"/>
    <property type="match status" value="1"/>
</dbReference>
<dbReference type="Pfam" id="PF03081">
    <property type="entry name" value="Exo70_C"/>
    <property type="match status" value="2"/>
</dbReference>
<evidence type="ECO:0000259" key="4">
    <source>
        <dbReference type="Pfam" id="PF03081"/>
    </source>
</evidence>
<feature type="region of interest" description="Disordered" evidence="3">
    <location>
        <begin position="144"/>
        <end position="190"/>
    </location>
</feature>
<dbReference type="PANTHER" id="PTHR12542:SF98">
    <property type="entry name" value="EXOCYST SUBUNIT EXO70 FAMILY PROTEIN"/>
    <property type="match status" value="1"/>
</dbReference>
<protein>
    <recommendedName>
        <fullName evidence="4">Exocyst complex subunit Exo70 C-terminal domain-containing protein</fullName>
    </recommendedName>
</protein>
<dbReference type="HOGENOM" id="CLU_258731_0_0_1"/>
<reference evidence="5" key="1">
    <citation type="submission" date="2015-04" db="UniProtKB">
        <authorList>
            <consortium name="EnsemblPlants"/>
        </authorList>
    </citation>
    <scope>IDENTIFICATION</scope>
</reference>
<dbReference type="InterPro" id="IPR016159">
    <property type="entry name" value="Cullin_repeat-like_dom_sf"/>
</dbReference>
<evidence type="ECO:0000256" key="1">
    <source>
        <dbReference type="ARBA" id="ARBA00006756"/>
    </source>
</evidence>
<evidence type="ECO:0000256" key="3">
    <source>
        <dbReference type="SAM" id="MobiDB-lite"/>
    </source>
</evidence>
<dbReference type="Gramene" id="OMERI04G26150.2">
    <property type="protein sequence ID" value="OMERI04G26150.2"/>
    <property type="gene ID" value="OMERI04G26150"/>
</dbReference>
<feature type="domain" description="Exocyst complex subunit Exo70 C-terminal" evidence="4">
    <location>
        <begin position="307"/>
        <end position="640"/>
    </location>
</feature>
<keyword evidence="6" id="KW-1185">Reference proteome</keyword>
<comment type="similarity">
    <text evidence="1">Belongs to the EXO70 family.</text>
</comment>
<sequence length="1139" mass="129259">METLAQRAALLRESLQKSQSVTDAVVSILGSFDSRLSALDAAMRPIQVRTHAVRTAHENIDRTLRSADVILTQFDRTREAEREIQKGPHENLQGFLDAVDRLRSIERFFSSNRSYRSSDGVLNHVNALLSKALVKMEDEFQKQLTQRSKPIEPDRLFDCLPSTLRPSSESHPEGGKNQSHSENQQNSEAAVYSPPALIEPRFIPFLAKLAQQLVQAGCQQQCSEIYSEARASALESSLKSLGVEKLSKDEVQKMPWEILESKIGNWIHFMRIAVRIFLLSTVWCNMPLVTPFALNRLNFFLPRNVSFVTSQSLRDKCFAQITRNSLATLLSFGEAIAMSKRSPEKLFVLLDMYEIMCELQADIDTIFVGESCSQMRESALSLTKCLAQTAQKTFSDFEEAVEKDATKNIHIDGTVHPLTSYVINYVKFLFDYQSTLKQLFQEFKREDGTGSELATVTMSIMQALQNNLDAKAKQYKDPALMHIFLMNNIHYIVKSVRRSEAKDLLGDDWIQRHRRIVQQNANHYRRIAWSKVLQCLSGQGLTSSGGSGQVGSEGGNSSGASRAAVKERSFNVLFEEIYQKQCGWSVPDTELRESLRLAVAEILLPAYRSFLKRFGPLIENSKAPGKYVKHTPEQVELLLANLFEGKQEHLENIFNCLPSLNRQLSSEDFIGPSAGDYSEAPLKQYAECTLPTLIDPCYLTLLSKLAQKSIQLDCHQKFMEIYREIRSSTLERTLKHLGVEYVTKEEMQQVEAQSLEAKIAEWTQFSRITVKLLFGAERILCDQVFEGKYTWKDHCFAEVTAKSLSILLSFGDAVVQSQILPDKLYILLDMYKATLELQSKVDAIFEGNACSENRKSALTLTKSLAQTAKKTIGDFMEYILNHSVTSTTVDGAVHYMTSYVTDYIKFLFDYQSSIKQIFGDPCVEDEKDTDVVSQIVGAIHALETNLAMKAKQYKDLALGHLFLMNNIHYIVKYIGRSELKDLLGADWIERQRRIVQQHATRYRRVAWLKVLECLSTQGRTSSVGSSIDVTQGSFRNIKNSTASRSVIKEGLKCFNMRFEEVCQKQMNWDVPDRDLRDSLILMIAEILLPAYRSFLKHFGPLVENSHSTLKYMKYTPESLEQALGNLFAKKLRNYSAHSI</sequence>
<dbReference type="PANTHER" id="PTHR12542">
    <property type="entry name" value="EXOCYST COMPLEX PROTEIN EXO70"/>
    <property type="match status" value="1"/>
</dbReference>
<dbReference type="InterPro" id="IPR004140">
    <property type="entry name" value="Exo70"/>
</dbReference>
<dbReference type="InterPro" id="IPR046364">
    <property type="entry name" value="Exo70_C"/>
</dbReference>
<keyword evidence="2" id="KW-0813">Transport</keyword>
<dbReference type="EnsemblPlants" id="OMERI04G26150.2">
    <property type="protein sequence ID" value="OMERI04G26150.2"/>
    <property type="gene ID" value="OMERI04G26150"/>
</dbReference>
<reference evidence="5" key="2">
    <citation type="submission" date="2018-05" db="EMBL/GenBank/DDBJ databases">
        <title>OmerRS3 (Oryza meridionalis Reference Sequence Version 3).</title>
        <authorList>
            <person name="Zhang J."/>
            <person name="Kudrna D."/>
            <person name="Lee S."/>
            <person name="Talag J."/>
            <person name="Welchert J."/>
            <person name="Wing R.A."/>
        </authorList>
    </citation>
    <scope>NUCLEOTIDE SEQUENCE [LARGE SCALE GENOMIC DNA]</scope>
    <source>
        <strain evidence="5">cv. OR44</strain>
    </source>
</reference>
<organism evidence="5">
    <name type="scientific">Oryza meridionalis</name>
    <dbReference type="NCBI Taxonomy" id="40149"/>
    <lineage>
        <taxon>Eukaryota</taxon>
        <taxon>Viridiplantae</taxon>
        <taxon>Streptophyta</taxon>
        <taxon>Embryophyta</taxon>
        <taxon>Tracheophyta</taxon>
        <taxon>Spermatophyta</taxon>
        <taxon>Magnoliopsida</taxon>
        <taxon>Liliopsida</taxon>
        <taxon>Poales</taxon>
        <taxon>Poaceae</taxon>
        <taxon>BOP clade</taxon>
        <taxon>Oryzoideae</taxon>
        <taxon>Oryzeae</taxon>
        <taxon>Oryzinae</taxon>
        <taxon>Oryza</taxon>
    </lineage>
</organism>
<feature type="domain" description="Exocyst complex subunit Exo70 C-terminal" evidence="4">
    <location>
        <begin position="761"/>
        <end position="1123"/>
    </location>
</feature>
<name>A0A0E0DKM8_9ORYZ</name>
<evidence type="ECO:0000313" key="6">
    <source>
        <dbReference type="Proteomes" id="UP000008021"/>
    </source>
</evidence>
<accession>A0A0E0DKM8</accession>
<dbReference type="GO" id="GO:0006887">
    <property type="term" value="P:exocytosis"/>
    <property type="evidence" value="ECO:0007669"/>
    <property type="project" value="InterPro"/>
</dbReference>
<evidence type="ECO:0000256" key="2">
    <source>
        <dbReference type="ARBA" id="ARBA00022448"/>
    </source>
</evidence>
<dbReference type="SUPFAM" id="SSF74788">
    <property type="entry name" value="Cullin repeat-like"/>
    <property type="match status" value="2"/>
</dbReference>
<dbReference type="GO" id="GO:0005546">
    <property type="term" value="F:phosphatidylinositol-4,5-bisphosphate binding"/>
    <property type="evidence" value="ECO:0007669"/>
    <property type="project" value="InterPro"/>
</dbReference>
<feature type="compositionally biased region" description="Polar residues" evidence="3">
    <location>
        <begin position="176"/>
        <end position="188"/>
    </location>
</feature>
<proteinExistence type="inferred from homology"/>
<dbReference type="GO" id="GO:0000145">
    <property type="term" value="C:exocyst"/>
    <property type="evidence" value="ECO:0007669"/>
    <property type="project" value="InterPro"/>
</dbReference>
<dbReference type="Gene3D" id="1.20.1280.170">
    <property type="entry name" value="Exocyst complex component Exo70"/>
    <property type="match status" value="2"/>
</dbReference>
<evidence type="ECO:0000313" key="5">
    <source>
        <dbReference type="EnsemblPlants" id="OMERI04G26150.2"/>
    </source>
</evidence>
<dbReference type="AlphaFoldDB" id="A0A0E0DKM8"/>
<dbReference type="Proteomes" id="UP000008021">
    <property type="component" value="Chromosome 4"/>
</dbReference>